<name>A0A4S2BH73_9LACO</name>
<feature type="transmembrane region" description="Helical" evidence="1">
    <location>
        <begin position="213"/>
        <end position="235"/>
    </location>
</feature>
<dbReference type="InterPro" id="IPR036505">
    <property type="entry name" value="Amidase/PGRP_sf"/>
</dbReference>
<keyword evidence="1" id="KW-0812">Transmembrane</keyword>
<dbReference type="EMBL" id="SRYV01000011">
    <property type="protein sequence ID" value="TGY14019.1"/>
    <property type="molecule type" value="Genomic_DNA"/>
</dbReference>
<dbReference type="GO" id="GO:0008745">
    <property type="term" value="F:N-acetylmuramoyl-L-alanine amidase activity"/>
    <property type="evidence" value="ECO:0007669"/>
    <property type="project" value="InterPro"/>
</dbReference>
<evidence type="ECO:0000313" key="2">
    <source>
        <dbReference type="EMBL" id="TGY14019.1"/>
    </source>
</evidence>
<organism evidence="2 3">
    <name type="scientific">Lactobacillus intestinalis</name>
    <dbReference type="NCBI Taxonomy" id="151781"/>
    <lineage>
        <taxon>Bacteria</taxon>
        <taxon>Bacillati</taxon>
        <taxon>Bacillota</taxon>
        <taxon>Bacilli</taxon>
        <taxon>Lactobacillales</taxon>
        <taxon>Lactobacillaceae</taxon>
        <taxon>Lactobacillus</taxon>
    </lineage>
</organism>
<evidence type="ECO:0000313" key="3">
    <source>
        <dbReference type="Proteomes" id="UP000309117"/>
    </source>
</evidence>
<dbReference type="SUPFAM" id="SSF55846">
    <property type="entry name" value="N-acetylmuramoyl-L-alanine amidase-like"/>
    <property type="match status" value="1"/>
</dbReference>
<accession>A0A4S2BH73</accession>
<dbReference type="Proteomes" id="UP000309117">
    <property type="component" value="Unassembled WGS sequence"/>
</dbReference>
<reference evidence="2 3" key="1">
    <citation type="submission" date="2019-04" db="EMBL/GenBank/DDBJ databases">
        <title>Microbes associate with the intestines of laboratory mice.</title>
        <authorList>
            <person name="Navarre W."/>
            <person name="Wong E."/>
            <person name="Huang K."/>
            <person name="Tropini C."/>
            <person name="Ng K."/>
            <person name="Yu B."/>
        </authorList>
    </citation>
    <scope>NUCLEOTIDE SEQUENCE [LARGE SCALE GENOMIC DNA]</scope>
    <source>
        <strain evidence="2 3">NM61_E11</strain>
    </source>
</reference>
<proteinExistence type="predicted"/>
<keyword evidence="1" id="KW-0472">Membrane</keyword>
<dbReference type="GO" id="GO:0009253">
    <property type="term" value="P:peptidoglycan catabolic process"/>
    <property type="evidence" value="ECO:0007669"/>
    <property type="project" value="InterPro"/>
</dbReference>
<gene>
    <name evidence="2" type="ORF">E5351_06730</name>
</gene>
<dbReference type="AlphaFoldDB" id="A0A4S2BH73"/>
<evidence type="ECO:0000256" key="1">
    <source>
        <dbReference type="SAM" id="Phobius"/>
    </source>
</evidence>
<protein>
    <submittedName>
        <fullName evidence="2">Uncharacterized protein</fullName>
    </submittedName>
</protein>
<feature type="transmembrane region" description="Helical" evidence="1">
    <location>
        <begin position="12"/>
        <end position="30"/>
    </location>
</feature>
<comment type="caution">
    <text evidence="2">The sequence shown here is derived from an EMBL/GenBank/DDBJ whole genome shotgun (WGS) entry which is preliminary data.</text>
</comment>
<dbReference type="Gene3D" id="3.40.80.10">
    <property type="entry name" value="Peptidoglycan recognition protein-like"/>
    <property type="match status" value="1"/>
</dbReference>
<keyword evidence="1" id="KW-1133">Transmembrane helix</keyword>
<sequence>MRERRENRRRSFSLIWLGLLVIVIFCGLFFPEIPNINTYINSNNEHHLLITKVKIAGDAPIKYRHNHPEGVVISQTIKRTDTVHAYVSKDGVIQMHLPSKSATDSHSKINTRYIQVGVGEEDNAPDFAKSMDNAAIYTANLMHKYHLKPDATSYNNRTLYSLNDLVHSKNSTNLDDYFGRFGYSSVQFYNLVSQYYYNKAITAPFGLPIFERIIMVLKIFGIIGGIVLIIISIFLPSTFWKRWWQ</sequence>
<dbReference type="RefSeq" id="WP_004040501.1">
    <property type="nucleotide sequence ID" value="NZ_AQFR02000003.1"/>
</dbReference>